<dbReference type="GO" id="GO:0006508">
    <property type="term" value="P:proteolysis"/>
    <property type="evidence" value="ECO:0007669"/>
    <property type="project" value="UniProtKB-KW"/>
</dbReference>
<feature type="transmembrane region" description="Helical" evidence="1">
    <location>
        <begin position="179"/>
        <end position="195"/>
    </location>
</feature>
<keyword evidence="4" id="KW-1185">Reference proteome</keyword>
<dbReference type="OrthoDB" id="3034706at2"/>
<dbReference type="RefSeq" id="WP_073069238.1">
    <property type="nucleotide sequence ID" value="NZ_MPPI01000001.1"/>
</dbReference>
<organism evidence="3 4">
    <name type="scientific">Phormidesmis priestleyi ULC007</name>
    <dbReference type="NCBI Taxonomy" id="1920490"/>
    <lineage>
        <taxon>Bacteria</taxon>
        <taxon>Bacillati</taxon>
        <taxon>Cyanobacteriota</taxon>
        <taxon>Cyanophyceae</taxon>
        <taxon>Leptolyngbyales</taxon>
        <taxon>Leptolyngbyaceae</taxon>
        <taxon>Phormidesmis</taxon>
    </lineage>
</organism>
<dbReference type="STRING" id="1920490.GCA_001895925_00970"/>
<evidence type="ECO:0000256" key="1">
    <source>
        <dbReference type="SAM" id="Phobius"/>
    </source>
</evidence>
<evidence type="ECO:0000313" key="4">
    <source>
        <dbReference type="Proteomes" id="UP000238634"/>
    </source>
</evidence>
<dbReference type="PANTHER" id="PTHR43592">
    <property type="entry name" value="CAAX AMINO TERMINAL PROTEASE"/>
    <property type="match status" value="1"/>
</dbReference>
<dbReference type="Proteomes" id="UP000238634">
    <property type="component" value="Unassembled WGS sequence"/>
</dbReference>
<keyword evidence="1" id="KW-0812">Transmembrane</keyword>
<reference evidence="3 4" key="1">
    <citation type="submission" date="2018-02" db="EMBL/GenBank/DDBJ databases">
        <authorList>
            <person name="Cohen D.B."/>
            <person name="Kent A.D."/>
        </authorList>
    </citation>
    <scope>NUCLEOTIDE SEQUENCE [LARGE SCALE GENOMIC DNA]</scope>
    <source>
        <strain evidence="3 4">ULC007</strain>
    </source>
</reference>
<proteinExistence type="predicted"/>
<dbReference type="Pfam" id="PF02517">
    <property type="entry name" value="Rce1-like"/>
    <property type="match status" value="1"/>
</dbReference>
<feature type="transmembrane region" description="Helical" evidence="1">
    <location>
        <begin position="20"/>
        <end position="39"/>
    </location>
</feature>
<comment type="caution">
    <text evidence="3">The sequence shown here is derived from an EMBL/GenBank/DDBJ whole genome shotgun (WGS) entry which is preliminary data.</text>
</comment>
<dbReference type="PANTHER" id="PTHR43592:SF20">
    <property type="entry name" value="ALPHA_BETA-HYDROLASES SUPERFAMILY PROTEIN"/>
    <property type="match status" value="1"/>
</dbReference>
<feature type="transmembrane region" description="Helical" evidence="1">
    <location>
        <begin position="240"/>
        <end position="263"/>
    </location>
</feature>
<dbReference type="GO" id="GO:0080120">
    <property type="term" value="P:CAAX-box protein maturation"/>
    <property type="evidence" value="ECO:0007669"/>
    <property type="project" value="UniProtKB-ARBA"/>
</dbReference>
<dbReference type="GO" id="GO:0004175">
    <property type="term" value="F:endopeptidase activity"/>
    <property type="evidence" value="ECO:0007669"/>
    <property type="project" value="UniProtKB-ARBA"/>
</dbReference>
<protein>
    <submittedName>
        <fullName evidence="3">CPBP family intramembrane metalloprotease</fullName>
    </submittedName>
</protein>
<feature type="transmembrane region" description="Helical" evidence="1">
    <location>
        <begin position="45"/>
        <end position="69"/>
    </location>
</feature>
<dbReference type="GO" id="GO:0008237">
    <property type="term" value="F:metallopeptidase activity"/>
    <property type="evidence" value="ECO:0007669"/>
    <property type="project" value="UniProtKB-KW"/>
</dbReference>
<feature type="domain" description="CAAX prenyl protease 2/Lysostaphin resistance protein A-like" evidence="2">
    <location>
        <begin position="129"/>
        <end position="212"/>
    </location>
</feature>
<accession>A0A2T1DNZ6</accession>
<evidence type="ECO:0000259" key="2">
    <source>
        <dbReference type="Pfam" id="PF02517"/>
    </source>
</evidence>
<gene>
    <name evidence="3" type="ORF">C7B65_02115</name>
</gene>
<dbReference type="InterPro" id="IPR003675">
    <property type="entry name" value="Rce1/LyrA-like_dom"/>
</dbReference>
<feature type="transmembrane region" description="Helical" evidence="1">
    <location>
        <begin position="90"/>
        <end position="114"/>
    </location>
</feature>
<keyword evidence="3" id="KW-0482">Metalloprotease</keyword>
<reference evidence="3 4" key="2">
    <citation type="submission" date="2018-03" db="EMBL/GenBank/DDBJ databases">
        <title>The ancient ancestry and fast evolution of plastids.</title>
        <authorList>
            <person name="Moore K.R."/>
            <person name="Magnabosco C."/>
            <person name="Momper L."/>
            <person name="Gold D.A."/>
            <person name="Bosak T."/>
            <person name="Fournier G.P."/>
        </authorList>
    </citation>
    <scope>NUCLEOTIDE SEQUENCE [LARGE SCALE GENOMIC DNA]</scope>
    <source>
        <strain evidence="3 4">ULC007</strain>
    </source>
</reference>
<feature type="transmembrane region" description="Helical" evidence="1">
    <location>
        <begin position="202"/>
        <end position="220"/>
    </location>
</feature>
<keyword evidence="1" id="KW-0472">Membrane</keyword>
<dbReference type="AlphaFoldDB" id="A0A2T1DNZ6"/>
<dbReference type="EMBL" id="PVWG01000001">
    <property type="protein sequence ID" value="PSB22217.1"/>
    <property type="molecule type" value="Genomic_DNA"/>
</dbReference>
<sequence>MKSRIERLSTYPAPFRIGVFVLMLLLIWAPFVGLTNWLVHDSNTASIVTILLLYAEFIFLVRLWGRYVYHQPDLLKRYGLVKTRRNGINFLTGLAIGLISLLLMFAVQGVLGWVTWLSPQPFLPRIILEGSLTGLGIGFAEELLFRGWLLDELQRDYSLQRAMWINAIVFALLHAPRSIAQVPALILLGLALVLAKRASGGRLGLSIGLHGGLVWGYYMVNVGQLTKYSNQVPDWLTGIGGNPLASLTGMVALGAIALGMKIASSRPTDPKT</sequence>
<keyword evidence="3" id="KW-0645">Protease</keyword>
<keyword evidence="3" id="KW-0378">Hydrolase</keyword>
<evidence type="ECO:0000313" key="3">
    <source>
        <dbReference type="EMBL" id="PSB22217.1"/>
    </source>
</evidence>
<name>A0A2T1DNZ6_9CYAN</name>
<keyword evidence="1" id="KW-1133">Transmembrane helix</keyword>